<evidence type="ECO:0000313" key="2">
    <source>
        <dbReference type="Proteomes" id="UP001337655"/>
    </source>
</evidence>
<dbReference type="GO" id="GO:0005829">
    <property type="term" value="C:cytosol"/>
    <property type="evidence" value="ECO:0007669"/>
    <property type="project" value="TreeGrafter"/>
</dbReference>
<accession>A0AAV9PBN1</accession>
<comment type="caution">
    <text evidence="1">The sequence shown here is derived from an EMBL/GenBank/DDBJ whole genome shotgun (WGS) entry which is preliminary data.</text>
</comment>
<keyword evidence="2" id="KW-1185">Reference proteome</keyword>
<evidence type="ECO:0000313" key="1">
    <source>
        <dbReference type="EMBL" id="KAK5170906.1"/>
    </source>
</evidence>
<reference evidence="1 2" key="1">
    <citation type="submission" date="2023-08" db="EMBL/GenBank/DDBJ databases">
        <title>Black Yeasts Isolated from many extreme environments.</title>
        <authorList>
            <person name="Coleine C."/>
            <person name="Stajich J.E."/>
            <person name="Selbmann L."/>
        </authorList>
    </citation>
    <scope>NUCLEOTIDE SEQUENCE [LARGE SCALE GENOMIC DNA]</scope>
    <source>
        <strain evidence="1 2">CCFEE 5935</strain>
    </source>
</reference>
<dbReference type="Gene3D" id="3.40.50.150">
    <property type="entry name" value="Vaccinia Virus protein VP39"/>
    <property type="match status" value="1"/>
</dbReference>
<dbReference type="AlphaFoldDB" id="A0AAV9PBN1"/>
<sequence length="362" mass="39368">MDDDETVDVLNLPQLYQRPSASTLRSVLDDLSLVPPSWSGISAPARQKIKSEGVPSYLTKIISSPLTWIEDDAEKEAIWETAAQRLSERSGRSGMGNISRVFSIPLKPESNLEDLAAPALKTKSSDDSTIEEDALEITLYEPALSEDNLGLKTWAASYLLAKRLPLLKATLPALTSDSASEVLELGSGTGLVGLAAAAVFQTSVLLTDLPAIVPNLERNVQTNVASINAHGGSLQTAVLDWTEPEQLICNDARTNAKAHSYQLILAADPIYSSDHPALLVNTISYHLSRNTEARVVIELPLREGYASERQDLRNRLIGLGLRVLEEGEEVGYDDWGAKSGKGGEEELAEVKCWWGVWGWTHA</sequence>
<dbReference type="Proteomes" id="UP001337655">
    <property type="component" value="Unassembled WGS sequence"/>
</dbReference>
<dbReference type="InterPro" id="IPR029063">
    <property type="entry name" value="SAM-dependent_MTases_sf"/>
</dbReference>
<dbReference type="SUPFAM" id="SSF53335">
    <property type="entry name" value="S-adenosyl-L-methionine-dependent methyltransferases"/>
    <property type="match status" value="1"/>
</dbReference>
<dbReference type="GO" id="GO:0008757">
    <property type="term" value="F:S-adenosylmethionine-dependent methyltransferase activity"/>
    <property type="evidence" value="ECO:0007669"/>
    <property type="project" value="UniProtKB-ARBA"/>
</dbReference>
<dbReference type="GeneID" id="89925396"/>
<dbReference type="EMBL" id="JAVRRT010000006">
    <property type="protein sequence ID" value="KAK5170906.1"/>
    <property type="molecule type" value="Genomic_DNA"/>
</dbReference>
<name>A0AAV9PBN1_9PEZI</name>
<dbReference type="RefSeq" id="XP_064659934.1">
    <property type="nucleotide sequence ID" value="XM_064801304.1"/>
</dbReference>
<gene>
    <name evidence="1" type="primary">rrg1</name>
    <name evidence="1" type="ORF">LTR77_004050</name>
</gene>
<dbReference type="PANTHER" id="PTHR14614:SF156">
    <property type="entry name" value="PROTEIN-LYSINE N-METHYLTRANSFERASE EFM2"/>
    <property type="match status" value="1"/>
</dbReference>
<proteinExistence type="predicted"/>
<dbReference type="InterPro" id="IPR019410">
    <property type="entry name" value="Methyltransf_16"/>
</dbReference>
<dbReference type="Pfam" id="PF10294">
    <property type="entry name" value="Methyltransf_16"/>
    <property type="match status" value="1"/>
</dbReference>
<organism evidence="1 2">
    <name type="scientific">Saxophila tyrrhenica</name>
    <dbReference type="NCBI Taxonomy" id="1690608"/>
    <lineage>
        <taxon>Eukaryota</taxon>
        <taxon>Fungi</taxon>
        <taxon>Dikarya</taxon>
        <taxon>Ascomycota</taxon>
        <taxon>Pezizomycotina</taxon>
        <taxon>Dothideomycetes</taxon>
        <taxon>Dothideomycetidae</taxon>
        <taxon>Mycosphaerellales</taxon>
        <taxon>Extremaceae</taxon>
        <taxon>Saxophila</taxon>
    </lineage>
</organism>
<protein>
    <submittedName>
        <fullName evidence="1">Protein-lysine N-methyltransferase rrg1</fullName>
    </submittedName>
</protein>
<dbReference type="PANTHER" id="PTHR14614">
    <property type="entry name" value="HEPATOCELLULAR CARCINOMA-ASSOCIATED ANTIGEN"/>
    <property type="match status" value="1"/>
</dbReference>